<dbReference type="PANTHER" id="PTHR10264">
    <property type="entry name" value="BAND 7 PROTEIN-RELATED"/>
    <property type="match status" value="1"/>
</dbReference>
<dbReference type="GO" id="GO:0098552">
    <property type="term" value="C:side of membrane"/>
    <property type="evidence" value="ECO:0007669"/>
    <property type="project" value="UniProtKB-ARBA"/>
</dbReference>
<dbReference type="CDD" id="cd08826">
    <property type="entry name" value="SPFH_eoslipins_u1"/>
    <property type="match status" value="1"/>
</dbReference>
<evidence type="ECO:0000256" key="3">
    <source>
        <dbReference type="SAM" id="Phobius"/>
    </source>
</evidence>
<evidence type="ECO:0000313" key="6">
    <source>
        <dbReference type="Proteomes" id="UP000184406"/>
    </source>
</evidence>
<sequence>MLKDGQLKDATSFRFSPNNFLGVYYKFYNVIIMAPPFILSIMLILFLLAGIRVVFEYKRALKFRFGKYVKTLQPGFRWIIPIVESIQVVDIRVITINIVSQEVMTEDNVPCSIDGVVFFKINDPEKAVLEVEEYRFAITQLAQAALRDVCGKVELDTILSKREEMGKNIKAIVELETKEWGIEIIDVKIKDIQLPENMKRMMANQAEAERSRRARIILALAEEQAAGKLLEAGKLIDQSPSAIKLRLYQTLSNIAAEKNSTILFPFPEEVLPRNPVKKTKNKK</sequence>
<dbReference type="InterPro" id="IPR036013">
    <property type="entry name" value="Band_7/SPFH_dom_sf"/>
</dbReference>
<feature type="domain" description="Band 7" evidence="4">
    <location>
        <begin position="49"/>
        <end position="206"/>
    </location>
</feature>
<organism evidence="5 6">
    <name type="scientific">Arenibacter palladensis</name>
    <dbReference type="NCBI Taxonomy" id="237373"/>
    <lineage>
        <taxon>Bacteria</taxon>
        <taxon>Pseudomonadati</taxon>
        <taxon>Bacteroidota</taxon>
        <taxon>Flavobacteriia</taxon>
        <taxon>Flavobacteriales</taxon>
        <taxon>Flavobacteriaceae</taxon>
        <taxon>Arenibacter</taxon>
    </lineage>
</organism>
<evidence type="ECO:0000256" key="2">
    <source>
        <dbReference type="ARBA" id="ARBA00008164"/>
    </source>
</evidence>
<evidence type="ECO:0000313" key="5">
    <source>
        <dbReference type="EMBL" id="SHE66351.1"/>
    </source>
</evidence>
<feature type="transmembrane region" description="Helical" evidence="3">
    <location>
        <begin position="27"/>
        <end position="55"/>
    </location>
</feature>
<dbReference type="EMBL" id="FQUX01000001">
    <property type="protein sequence ID" value="SHE66351.1"/>
    <property type="molecule type" value="Genomic_DNA"/>
</dbReference>
<evidence type="ECO:0000259" key="4">
    <source>
        <dbReference type="SMART" id="SM00244"/>
    </source>
</evidence>
<dbReference type="GO" id="GO:0005886">
    <property type="term" value="C:plasma membrane"/>
    <property type="evidence" value="ECO:0007669"/>
    <property type="project" value="InterPro"/>
</dbReference>
<name>A0A1M4VBI4_9FLAO</name>
<dbReference type="GO" id="GO:0006508">
    <property type="term" value="P:proteolysis"/>
    <property type="evidence" value="ECO:0007669"/>
    <property type="project" value="UniProtKB-KW"/>
</dbReference>
<keyword evidence="6" id="KW-1185">Reference proteome</keyword>
<dbReference type="SMART" id="SM00244">
    <property type="entry name" value="PHB"/>
    <property type="match status" value="1"/>
</dbReference>
<dbReference type="Gene3D" id="3.30.479.30">
    <property type="entry name" value="Band 7 domain"/>
    <property type="match status" value="1"/>
</dbReference>
<evidence type="ECO:0000256" key="1">
    <source>
        <dbReference type="ARBA" id="ARBA00004167"/>
    </source>
</evidence>
<dbReference type="Pfam" id="PF01145">
    <property type="entry name" value="Band_7"/>
    <property type="match status" value="1"/>
</dbReference>
<keyword evidence="3" id="KW-0812">Transmembrane</keyword>
<keyword evidence="3" id="KW-0472">Membrane</keyword>
<keyword evidence="5" id="KW-0645">Protease</keyword>
<dbReference type="InterPro" id="IPR001107">
    <property type="entry name" value="Band_7"/>
</dbReference>
<reference evidence="6" key="1">
    <citation type="submission" date="2016-11" db="EMBL/GenBank/DDBJ databases">
        <authorList>
            <person name="Varghese N."/>
            <person name="Submissions S."/>
        </authorList>
    </citation>
    <scope>NUCLEOTIDE SEQUENCE [LARGE SCALE GENOMIC DNA]</scope>
    <source>
        <strain evidence="6">DSM 17539</strain>
    </source>
</reference>
<dbReference type="InterPro" id="IPR043202">
    <property type="entry name" value="Band-7_stomatin-like"/>
</dbReference>
<dbReference type="PRINTS" id="PR00721">
    <property type="entry name" value="STOMATIN"/>
</dbReference>
<dbReference type="PANTHER" id="PTHR10264:SF19">
    <property type="entry name" value="AT06885P-RELATED"/>
    <property type="match status" value="1"/>
</dbReference>
<dbReference type="Gene3D" id="6.10.250.2090">
    <property type="match status" value="1"/>
</dbReference>
<comment type="similarity">
    <text evidence="2">Belongs to the band 7/mec-2 family.</text>
</comment>
<protein>
    <submittedName>
        <fullName evidence="5">Regulator of protease activity HflC, stomatin/prohibitin superfamily</fullName>
    </submittedName>
</protein>
<dbReference type="Proteomes" id="UP000184406">
    <property type="component" value="Unassembled WGS sequence"/>
</dbReference>
<proteinExistence type="inferred from homology"/>
<accession>A0A1M4VBI4</accession>
<dbReference type="InterPro" id="IPR001972">
    <property type="entry name" value="Stomatin_HflK_fam"/>
</dbReference>
<comment type="subcellular location">
    <subcellularLocation>
        <location evidence="1">Membrane</location>
        <topology evidence="1">Single-pass membrane protein</topology>
    </subcellularLocation>
</comment>
<keyword evidence="3" id="KW-1133">Transmembrane helix</keyword>
<dbReference type="SUPFAM" id="SSF117892">
    <property type="entry name" value="Band 7/SPFH domain"/>
    <property type="match status" value="1"/>
</dbReference>
<dbReference type="GO" id="GO:0008233">
    <property type="term" value="F:peptidase activity"/>
    <property type="evidence" value="ECO:0007669"/>
    <property type="project" value="UniProtKB-KW"/>
</dbReference>
<keyword evidence="5" id="KW-0378">Hydrolase</keyword>
<dbReference type="AlphaFoldDB" id="A0A1M4VBI4"/>
<dbReference type="FunFam" id="3.30.479.30:FF:000004">
    <property type="entry name" value="Putative membrane protease family, stomatin"/>
    <property type="match status" value="1"/>
</dbReference>
<gene>
    <name evidence="5" type="ORF">SAMN03080594_101918</name>
</gene>